<feature type="signal peptide" evidence="1">
    <location>
        <begin position="1"/>
        <end position="19"/>
    </location>
</feature>
<keyword evidence="5" id="KW-1185">Reference proteome</keyword>
<dbReference type="PANTHER" id="PTHR30627">
    <property type="entry name" value="PEPTIDOGLYCAN D,D-TRANSPEPTIDASE"/>
    <property type="match status" value="1"/>
</dbReference>
<dbReference type="Gene3D" id="3.90.1310.10">
    <property type="entry name" value="Penicillin-binding protein 2a (Domain 2)"/>
    <property type="match status" value="1"/>
</dbReference>
<dbReference type="Proteomes" id="UP001501759">
    <property type="component" value="Unassembled WGS sequence"/>
</dbReference>
<accession>A0ABP9J0R6</accession>
<sequence>MHSTMRGALRVSGALVALAAVTSGCSQDTHTDNAGKSSAGPTSLSKRGLGDILVGGKAVTGSKPTDLTKIPYQRTYTDGPLYASVTGYRSMAFGNAGLEAVYDDVLHAGASGAATGDVATTIEPAVQKAAFDALGDQQGAAVALDAKSGKLLAVVSTPSYDPALFSGRGSKDVQAWKSATTDSRSPMLDRAVRRADAPGATFSIVVAAAALDGGLYSTVDEATASPLTYVLPLSTTRVTGASPQCVNASIRVALRHSCANVFTKMAADLGQARLRSVAQKFGFDDDKLKVPLSVAESSYPGAGASAAEAALSGIGAGEVRATPLEMARVAAAVVNGGRLVHPQLVDHVTKAGVTQPPEAAGGPSAEQAISRGTAEALRAALGGGGQTGWVTRTGSDSAVSWFIGHAETSDGRRIAVAVRVEGLPSNEGADGDGGGAAASKVAEKILASVS</sequence>
<dbReference type="RefSeq" id="WP_345651431.1">
    <property type="nucleotide sequence ID" value="NZ_BAABKB010000016.1"/>
</dbReference>
<feature type="domain" description="Penicillin-binding protein transpeptidase" evidence="2">
    <location>
        <begin position="139"/>
        <end position="446"/>
    </location>
</feature>
<evidence type="ECO:0000313" key="4">
    <source>
        <dbReference type="EMBL" id="GAA5016799.1"/>
    </source>
</evidence>
<keyword evidence="1" id="KW-0732">Signal</keyword>
<dbReference type="InterPro" id="IPR054120">
    <property type="entry name" value="PBPA_dimer"/>
</dbReference>
<dbReference type="InterPro" id="IPR050515">
    <property type="entry name" value="Beta-lactam/transpept"/>
</dbReference>
<dbReference type="PANTHER" id="PTHR30627:SF24">
    <property type="entry name" value="PENICILLIN-BINDING PROTEIN 4B"/>
    <property type="match status" value="1"/>
</dbReference>
<feature type="domain" description="Penicillin binding protein A dimerisation" evidence="3">
    <location>
        <begin position="50"/>
        <end position="118"/>
    </location>
</feature>
<feature type="chain" id="PRO_5045707829" evidence="1">
    <location>
        <begin position="20"/>
        <end position="450"/>
    </location>
</feature>
<dbReference type="Gene3D" id="3.40.710.10">
    <property type="entry name" value="DD-peptidase/beta-lactamase superfamily"/>
    <property type="match status" value="1"/>
</dbReference>
<dbReference type="Pfam" id="PF21922">
    <property type="entry name" value="PBP_dimer_2"/>
    <property type="match status" value="1"/>
</dbReference>
<organism evidence="4 5">
    <name type="scientific">Streptomyces siamensis</name>
    <dbReference type="NCBI Taxonomy" id="1274986"/>
    <lineage>
        <taxon>Bacteria</taxon>
        <taxon>Bacillati</taxon>
        <taxon>Actinomycetota</taxon>
        <taxon>Actinomycetes</taxon>
        <taxon>Kitasatosporales</taxon>
        <taxon>Streptomycetaceae</taxon>
        <taxon>Streptomyces</taxon>
    </lineage>
</organism>
<dbReference type="EMBL" id="BAABKB010000016">
    <property type="protein sequence ID" value="GAA5016799.1"/>
    <property type="molecule type" value="Genomic_DNA"/>
</dbReference>
<reference evidence="5" key="1">
    <citation type="journal article" date="2019" name="Int. J. Syst. Evol. Microbiol.">
        <title>The Global Catalogue of Microorganisms (GCM) 10K type strain sequencing project: providing services to taxonomists for standard genome sequencing and annotation.</title>
        <authorList>
            <consortium name="The Broad Institute Genomics Platform"/>
            <consortium name="The Broad Institute Genome Sequencing Center for Infectious Disease"/>
            <person name="Wu L."/>
            <person name="Ma J."/>
        </authorList>
    </citation>
    <scope>NUCLEOTIDE SEQUENCE [LARGE SCALE GENOMIC DNA]</scope>
    <source>
        <strain evidence="5">JCM 18409</strain>
    </source>
</reference>
<dbReference type="InterPro" id="IPR001460">
    <property type="entry name" value="PCN-bd_Tpept"/>
</dbReference>
<protein>
    <submittedName>
        <fullName evidence="4">Penicillin-binding protein 2</fullName>
    </submittedName>
</protein>
<dbReference type="PROSITE" id="PS51257">
    <property type="entry name" value="PROKAR_LIPOPROTEIN"/>
    <property type="match status" value="1"/>
</dbReference>
<proteinExistence type="predicted"/>
<evidence type="ECO:0000259" key="2">
    <source>
        <dbReference type="Pfam" id="PF00905"/>
    </source>
</evidence>
<dbReference type="SUPFAM" id="SSF56601">
    <property type="entry name" value="beta-lactamase/transpeptidase-like"/>
    <property type="match status" value="1"/>
</dbReference>
<comment type="caution">
    <text evidence="4">The sequence shown here is derived from an EMBL/GenBank/DDBJ whole genome shotgun (WGS) entry which is preliminary data.</text>
</comment>
<evidence type="ECO:0000313" key="5">
    <source>
        <dbReference type="Proteomes" id="UP001501759"/>
    </source>
</evidence>
<dbReference type="InterPro" id="IPR012338">
    <property type="entry name" value="Beta-lactam/transpept-like"/>
</dbReference>
<name>A0ABP9J0R6_9ACTN</name>
<gene>
    <name evidence="4" type="ORF">GCM10023335_42860</name>
</gene>
<evidence type="ECO:0000259" key="3">
    <source>
        <dbReference type="Pfam" id="PF21922"/>
    </source>
</evidence>
<dbReference type="Pfam" id="PF00905">
    <property type="entry name" value="Transpeptidase"/>
    <property type="match status" value="1"/>
</dbReference>
<evidence type="ECO:0000256" key="1">
    <source>
        <dbReference type="SAM" id="SignalP"/>
    </source>
</evidence>